<accession>A0A7D3V7C7</accession>
<sequence length="84" mass="9915">MILELNDIILKQRNSKLTLETVYENIYQNIEAIREKYEYVLDPKKNNTTNKYLHEGYSEDEAYTLSFMTTLLVYLQVSGITISE</sequence>
<organism evidence="1 2">
    <name type="scientific">Fadolivirus FV1/VV64</name>
    <dbReference type="NCBI Taxonomy" id="3070911"/>
    <lineage>
        <taxon>Viruses</taxon>
        <taxon>Varidnaviria</taxon>
        <taxon>Bamfordvirae</taxon>
        <taxon>Nucleocytoviricota</taxon>
        <taxon>Megaviricetes</taxon>
        <taxon>Imitervirales</taxon>
        <taxon>Mimiviridae</taxon>
        <taxon>Klosneuvirinae</taxon>
        <taxon>Fadolivirus</taxon>
        <taxon>Fadolivirus algeromassiliense</taxon>
    </lineage>
</organism>
<dbReference type="EMBL" id="MT418680">
    <property type="protein sequence ID" value="QKF93716.1"/>
    <property type="molecule type" value="Genomic_DNA"/>
</dbReference>
<reference evidence="1 2" key="1">
    <citation type="submission" date="2020-04" db="EMBL/GenBank/DDBJ databases">
        <title>Advantages and limits of metagenomic assembly and binning of a giant virus.</title>
        <authorList>
            <person name="Schulz F."/>
            <person name="Andreani J."/>
            <person name="Francis R."/>
            <person name="Boudjemaa H."/>
            <person name="Bou Khalil J.Y."/>
            <person name="Lee J."/>
            <person name="La Scola B."/>
            <person name="Woyke T."/>
        </authorList>
    </citation>
    <scope>NUCLEOTIDE SEQUENCE [LARGE SCALE GENOMIC DNA]</scope>
    <source>
        <strain evidence="1 2">FV1/VV64</strain>
    </source>
</reference>
<keyword evidence="2" id="KW-1185">Reference proteome</keyword>
<proteinExistence type="predicted"/>
<protein>
    <submittedName>
        <fullName evidence="1">Uncharacterized protein</fullName>
    </submittedName>
</protein>
<name>A0A7D3V7C7_9VIRU</name>
<evidence type="ECO:0000313" key="2">
    <source>
        <dbReference type="Proteomes" id="UP001162001"/>
    </source>
</evidence>
<gene>
    <name evidence="1" type="ORF">Fadolivirus_1_258</name>
</gene>
<dbReference type="Proteomes" id="UP001162001">
    <property type="component" value="Segment"/>
</dbReference>
<evidence type="ECO:0000313" key="1">
    <source>
        <dbReference type="EMBL" id="QKF93716.1"/>
    </source>
</evidence>